<reference evidence="1 2" key="1">
    <citation type="journal article" date="2021" name="Front. Genet.">
        <title>Chromosome-Level Genome Assembly Reveals Significant Gene Expansion in the Toll and IMD Signaling Pathways of Dendrolimus kikuchii.</title>
        <authorList>
            <person name="Zhou J."/>
            <person name="Wu P."/>
            <person name="Xiong Z."/>
            <person name="Liu N."/>
            <person name="Zhao N."/>
            <person name="Ji M."/>
            <person name="Qiu Y."/>
            <person name="Yang B."/>
        </authorList>
    </citation>
    <scope>NUCLEOTIDE SEQUENCE [LARGE SCALE GENOMIC DNA]</scope>
    <source>
        <strain evidence="1">Ann1</strain>
    </source>
</reference>
<evidence type="ECO:0000313" key="2">
    <source>
        <dbReference type="Proteomes" id="UP000824533"/>
    </source>
</evidence>
<accession>A0ACC1CTF7</accession>
<gene>
    <name evidence="1" type="ORF">K1T71_009989</name>
</gene>
<sequence length="473" mass="54282">MFYIVVVEFIDSVNWDRIRCSVDTEQKMPEGTEPNIGRFPWLGIVQHSFYIGGKTRFAITGGVLIHPAYAIAPAEDMAKIVSDNIVNNTKFVVWQSAETKYAIDVLDYLLHPQYNEDITYATIALLELASIGVTGVGETDLPVLPVCMPVKAYGSFSDLYVVRMFDEHQELEKEVRRMKYVTEDECNDFYHKNKLAFKKMAPVLPICAVSEILEEPCVWDGGYVLIARQTWGHWKLIGFGLRGPGCGAPARFLNIHDYVPWLSDIIDMVPISTRDEMHSLVLRRLSPIKMILTKNIRYSRPKSKELGQCKKGERGGVLFRENSEIVCGKNFAQGFYNVVITQVAQFSCAIVDLEVTQRTNAAMWLEHNCHRDRQAMDLGHMPVERKEESGWGPIFGDAKTECFIYFKTTAFLQFRFVFSFKAMITATIYGTLDLPARIPNPHISTMTTDAWWPTKKIIKWGAWTPYYKWWYWL</sequence>
<organism evidence="1 2">
    <name type="scientific">Dendrolimus kikuchii</name>
    <dbReference type="NCBI Taxonomy" id="765133"/>
    <lineage>
        <taxon>Eukaryota</taxon>
        <taxon>Metazoa</taxon>
        <taxon>Ecdysozoa</taxon>
        <taxon>Arthropoda</taxon>
        <taxon>Hexapoda</taxon>
        <taxon>Insecta</taxon>
        <taxon>Pterygota</taxon>
        <taxon>Neoptera</taxon>
        <taxon>Endopterygota</taxon>
        <taxon>Lepidoptera</taxon>
        <taxon>Glossata</taxon>
        <taxon>Ditrysia</taxon>
        <taxon>Bombycoidea</taxon>
        <taxon>Lasiocampidae</taxon>
        <taxon>Dendrolimus</taxon>
    </lineage>
</organism>
<protein>
    <submittedName>
        <fullName evidence="1">Uncharacterized protein</fullName>
    </submittedName>
</protein>
<evidence type="ECO:0000313" key="1">
    <source>
        <dbReference type="EMBL" id="KAJ0174881.1"/>
    </source>
</evidence>
<name>A0ACC1CTF7_9NEOP</name>
<proteinExistence type="predicted"/>
<dbReference type="Proteomes" id="UP000824533">
    <property type="component" value="Linkage Group LG17"/>
</dbReference>
<keyword evidence="2" id="KW-1185">Reference proteome</keyword>
<comment type="caution">
    <text evidence="1">The sequence shown here is derived from an EMBL/GenBank/DDBJ whole genome shotgun (WGS) entry which is preliminary data.</text>
</comment>
<dbReference type="EMBL" id="CM034403">
    <property type="protein sequence ID" value="KAJ0174881.1"/>
    <property type="molecule type" value="Genomic_DNA"/>
</dbReference>